<dbReference type="InterPro" id="IPR014721">
    <property type="entry name" value="Ribsml_uS5_D2-typ_fold_subgr"/>
</dbReference>
<evidence type="ECO:0000256" key="1">
    <source>
        <dbReference type="ARBA" id="ARBA00006566"/>
    </source>
</evidence>
<evidence type="ECO:0000256" key="3">
    <source>
        <dbReference type="ARBA" id="ARBA00022840"/>
    </source>
</evidence>
<keyword evidence="7" id="KW-1185">Reference proteome</keyword>
<evidence type="ECO:0000256" key="4">
    <source>
        <dbReference type="SAM" id="MobiDB-lite"/>
    </source>
</evidence>
<dbReference type="GO" id="GO:0004335">
    <property type="term" value="F:galactokinase activity"/>
    <property type="evidence" value="ECO:0007669"/>
    <property type="project" value="TreeGrafter"/>
</dbReference>
<dbReference type="GO" id="GO:0006012">
    <property type="term" value="P:galactose metabolic process"/>
    <property type="evidence" value="ECO:0007669"/>
    <property type="project" value="TreeGrafter"/>
</dbReference>
<dbReference type="AlphaFoldDB" id="A0A016SUX5"/>
<feature type="domain" description="GHMP kinase N-terminal" evidence="5">
    <location>
        <begin position="124"/>
        <end position="207"/>
    </location>
</feature>
<protein>
    <recommendedName>
        <fullName evidence="5">GHMP kinase N-terminal domain-containing protein</fullName>
    </recommendedName>
</protein>
<organism evidence="6 7">
    <name type="scientific">Ancylostoma ceylanicum</name>
    <dbReference type="NCBI Taxonomy" id="53326"/>
    <lineage>
        <taxon>Eukaryota</taxon>
        <taxon>Metazoa</taxon>
        <taxon>Ecdysozoa</taxon>
        <taxon>Nematoda</taxon>
        <taxon>Chromadorea</taxon>
        <taxon>Rhabditida</taxon>
        <taxon>Rhabditina</taxon>
        <taxon>Rhabditomorpha</taxon>
        <taxon>Strongyloidea</taxon>
        <taxon>Ancylostomatidae</taxon>
        <taxon>Ancylostomatinae</taxon>
        <taxon>Ancylostoma</taxon>
    </lineage>
</organism>
<dbReference type="PANTHER" id="PTHR10457:SF7">
    <property type="entry name" value="GALACTOKINASE-RELATED"/>
    <property type="match status" value="1"/>
</dbReference>
<dbReference type="GO" id="GO:0005829">
    <property type="term" value="C:cytosol"/>
    <property type="evidence" value="ECO:0007669"/>
    <property type="project" value="TreeGrafter"/>
</dbReference>
<dbReference type="GO" id="GO:0005524">
    <property type="term" value="F:ATP binding"/>
    <property type="evidence" value="ECO:0007669"/>
    <property type="project" value="UniProtKB-KW"/>
</dbReference>
<dbReference type="PANTHER" id="PTHR10457">
    <property type="entry name" value="MEVALONATE KINASE/GALACTOKINASE"/>
    <property type="match status" value="1"/>
</dbReference>
<dbReference type="OrthoDB" id="187738at2759"/>
<dbReference type="EMBL" id="JARK01001511">
    <property type="protein sequence ID" value="EYB94114.1"/>
    <property type="molecule type" value="Genomic_DNA"/>
</dbReference>
<gene>
    <name evidence="6" type="primary">Acey_s0175.g496</name>
    <name evidence="6" type="ORF">Y032_0175g496</name>
</gene>
<comment type="similarity">
    <text evidence="1">Belongs to the GHMP kinase family. GalK subfamily.</text>
</comment>
<dbReference type="InterPro" id="IPR020568">
    <property type="entry name" value="Ribosomal_Su5_D2-typ_SF"/>
</dbReference>
<name>A0A016SUX5_9BILA</name>
<evidence type="ECO:0000313" key="7">
    <source>
        <dbReference type="Proteomes" id="UP000024635"/>
    </source>
</evidence>
<dbReference type="Pfam" id="PF00288">
    <property type="entry name" value="GHMP_kinases_N"/>
    <property type="match status" value="1"/>
</dbReference>
<proteinExistence type="inferred from homology"/>
<dbReference type="InterPro" id="IPR006204">
    <property type="entry name" value="GHMP_kinase_N_dom"/>
</dbReference>
<accession>A0A016SUX5</accession>
<reference evidence="7" key="1">
    <citation type="journal article" date="2015" name="Nat. Genet.">
        <title>The genome and transcriptome of the zoonotic hookworm Ancylostoma ceylanicum identify infection-specific gene families.</title>
        <authorList>
            <person name="Schwarz E.M."/>
            <person name="Hu Y."/>
            <person name="Antoshechkin I."/>
            <person name="Miller M.M."/>
            <person name="Sternberg P.W."/>
            <person name="Aroian R.V."/>
        </authorList>
    </citation>
    <scope>NUCLEOTIDE SEQUENCE</scope>
    <source>
        <strain evidence="7">HY135</strain>
    </source>
</reference>
<sequence length="368" mass="41494">MREDPAGKKDGILDHLVSVLIPRPEQFDHPVAHSLIMSSEKIAEPPWTHRRVNLTPPALLSCEHIDFHGYSVISMTTSDGTAILAGRNGKSLIRIVSKDPDKKEVTISLPSRWAGTKTPEWHDFVLCGWKAVMDYIGDVQIGFDMLIHERIPKSCGAGSTTSLVVASALTTWAISTNKEFDDLTREEFAELCYIARCYLGAQGTGVDEATLSRPVFFYPDAAMYVSRPENVSESRCWRSFSWITSNLYKCYVDDAFLTIDGLPIVPPYVEDASARRVNQAVKNSRLLVRLIFVPPPTIKDLLTSARIYENKCLEANCLYRGVNLRTSRHSLYDQLRWVWLEVHRRDDEASSQETKRAPKSFSKPCPLS</sequence>
<dbReference type="Gene3D" id="3.30.230.10">
    <property type="match status" value="1"/>
</dbReference>
<dbReference type="STRING" id="53326.A0A016SUX5"/>
<keyword evidence="2" id="KW-0547">Nucleotide-binding</keyword>
<comment type="caution">
    <text evidence="6">The sequence shown here is derived from an EMBL/GenBank/DDBJ whole genome shotgun (WGS) entry which is preliminary data.</text>
</comment>
<evidence type="ECO:0000313" key="6">
    <source>
        <dbReference type="EMBL" id="EYB94114.1"/>
    </source>
</evidence>
<dbReference type="Proteomes" id="UP000024635">
    <property type="component" value="Unassembled WGS sequence"/>
</dbReference>
<dbReference type="SUPFAM" id="SSF54211">
    <property type="entry name" value="Ribosomal protein S5 domain 2-like"/>
    <property type="match status" value="1"/>
</dbReference>
<evidence type="ECO:0000256" key="2">
    <source>
        <dbReference type="ARBA" id="ARBA00022741"/>
    </source>
</evidence>
<evidence type="ECO:0000259" key="5">
    <source>
        <dbReference type="Pfam" id="PF00288"/>
    </source>
</evidence>
<keyword evidence="3" id="KW-0067">ATP-binding</keyword>
<feature type="region of interest" description="Disordered" evidence="4">
    <location>
        <begin position="348"/>
        <end position="368"/>
    </location>
</feature>